<sequence length="206" mass="23541">MDLQRDTQLMFEIGTMRHLARTWNQFGGISFANVAEHTMRVAWISLAIASREGADCGKVVQMALVHDAAETRTGDVHYMSRLYTERHEAKALGDMTADTSLEWIQELWQEYERQSSLEARIVKDADTLDVDFELRELAATGSRLPEMFKPIRDGVNTKLRTKTAVELYESLLRTNPHSWHLEGKNRATAGDWQGLTEQPESTESHY</sequence>
<protein>
    <recommendedName>
        <fullName evidence="5">5'-deoxynucleotidase</fullName>
        <ecNumber evidence="5">3.1.3.89</ecNumber>
    </recommendedName>
</protein>
<dbReference type="Gene3D" id="1.10.3210.10">
    <property type="entry name" value="Hypothetical protein af1432"/>
    <property type="match status" value="1"/>
</dbReference>
<keyword evidence="6" id="KW-0479">Metal-binding</keyword>
<feature type="domain" description="HD" evidence="8">
    <location>
        <begin position="34"/>
        <end position="131"/>
    </location>
</feature>
<name>A0A919MWR6_9ACTN</name>
<evidence type="ECO:0000256" key="1">
    <source>
        <dbReference type="ARBA" id="ARBA00001638"/>
    </source>
</evidence>
<dbReference type="InterPro" id="IPR003607">
    <property type="entry name" value="HD/PDEase_dom"/>
</dbReference>
<gene>
    <name evidence="9" type="ORF">Asi03nite_03100</name>
</gene>
<dbReference type="Pfam" id="PF13023">
    <property type="entry name" value="HD_3"/>
    <property type="match status" value="1"/>
</dbReference>
<dbReference type="EC" id="3.1.3.89" evidence="5"/>
<dbReference type="SUPFAM" id="SSF109604">
    <property type="entry name" value="HD-domain/PDEase-like"/>
    <property type="match status" value="1"/>
</dbReference>
<evidence type="ECO:0000256" key="4">
    <source>
        <dbReference type="ARBA" id="ARBA00011738"/>
    </source>
</evidence>
<accession>A0A919MWR6</accession>
<evidence type="ECO:0000256" key="5">
    <source>
        <dbReference type="ARBA" id="ARBA00012964"/>
    </source>
</evidence>
<dbReference type="SMART" id="SM00471">
    <property type="entry name" value="HDc"/>
    <property type="match status" value="1"/>
</dbReference>
<keyword evidence="7" id="KW-0378">Hydrolase</keyword>
<dbReference type="GO" id="GO:0002953">
    <property type="term" value="F:5'-deoxynucleotidase activity"/>
    <property type="evidence" value="ECO:0007669"/>
    <property type="project" value="UniProtKB-EC"/>
</dbReference>
<dbReference type="PROSITE" id="PS51831">
    <property type="entry name" value="HD"/>
    <property type="match status" value="1"/>
</dbReference>
<comment type="caution">
    <text evidence="9">The sequence shown here is derived from an EMBL/GenBank/DDBJ whole genome shotgun (WGS) entry which is preliminary data.</text>
</comment>
<dbReference type="InterPro" id="IPR039356">
    <property type="entry name" value="YfbR/HDDC2"/>
</dbReference>
<dbReference type="InterPro" id="IPR006674">
    <property type="entry name" value="HD_domain"/>
</dbReference>
<dbReference type="PANTHER" id="PTHR11845">
    <property type="entry name" value="5'-DEOXYNUCLEOTIDASE HDDC2"/>
    <property type="match status" value="1"/>
</dbReference>
<comment type="subunit">
    <text evidence="4">Homodimer.</text>
</comment>
<evidence type="ECO:0000256" key="7">
    <source>
        <dbReference type="ARBA" id="ARBA00022801"/>
    </source>
</evidence>
<proteinExistence type="predicted"/>
<evidence type="ECO:0000256" key="3">
    <source>
        <dbReference type="ARBA" id="ARBA00001941"/>
    </source>
</evidence>
<comment type="cofactor">
    <cofactor evidence="2">
        <name>Mn(2+)</name>
        <dbReference type="ChEBI" id="CHEBI:29035"/>
    </cofactor>
</comment>
<dbReference type="PANTHER" id="PTHR11845:SF13">
    <property type="entry name" value="5'-DEOXYNUCLEOTIDASE HDDC2"/>
    <property type="match status" value="1"/>
</dbReference>
<dbReference type="AlphaFoldDB" id="A0A919MWR6"/>
<evidence type="ECO:0000313" key="10">
    <source>
        <dbReference type="Proteomes" id="UP000629619"/>
    </source>
</evidence>
<dbReference type="CDD" id="cd00077">
    <property type="entry name" value="HDc"/>
    <property type="match status" value="1"/>
</dbReference>
<dbReference type="GO" id="GO:0005737">
    <property type="term" value="C:cytoplasm"/>
    <property type="evidence" value="ECO:0007669"/>
    <property type="project" value="TreeGrafter"/>
</dbReference>
<dbReference type="EMBL" id="BOMW01000004">
    <property type="protein sequence ID" value="GIF02772.1"/>
    <property type="molecule type" value="Genomic_DNA"/>
</dbReference>
<dbReference type="GO" id="GO:0046872">
    <property type="term" value="F:metal ion binding"/>
    <property type="evidence" value="ECO:0007669"/>
    <property type="project" value="UniProtKB-KW"/>
</dbReference>
<evidence type="ECO:0000256" key="2">
    <source>
        <dbReference type="ARBA" id="ARBA00001936"/>
    </source>
</evidence>
<organism evidence="9 10">
    <name type="scientific">Actinoplanes siamensis</name>
    <dbReference type="NCBI Taxonomy" id="1223317"/>
    <lineage>
        <taxon>Bacteria</taxon>
        <taxon>Bacillati</taxon>
        <taxon>Actinomycetota</taxon>
        <taxon>Actinomycetes</taxon>
        <taxon>Micromonosporales</taxon>
        <taxon>Micromonosporaceae</taxon>
        <taxon>Actinoplanes</taxon>
    </lineage>
</organism>
<evidence type="ECO:0000256" key="6">
    <source>
        <dbReference type="ARBA" id="ARBA00022723"/>
    </source>
</evidence>
<keyword evidence="10" id="KW-1185">Reference proteome</keyword>
<dbReference type="Proteomes" id="UP000629619">
    <property type="component" value="Unassembled WGS sequence"/>
</dbReference>
<reference evidence="9" key="1">
    <citation type="submission" date="2021-01" db="EMBL/GenBank/DDBJ databases">
        <title>Whole genome shotgun sequence of Actinoplanes siamensis NBRC 109076.</title>
        <authorList>
            <person name="Komaki H."/>
            <person name="Tamura T."/>
        </authorList>
    </citation>
    <scope>NUCLEOTIDE SEQUENCE</scope>
    <source>
        <strain evidence="9">NBRC 109076</strain>
    </source>
</reference>
<evidence type="ECO:0000259" key="8">
    <source>
        <dbReference type="PROSITE" id="PS51831"/>
    </source>
</evidence>
<comment type="catalytic activity">
    <reaction evidence="1">
        <text>a 2'-deoxyribonucleoside 5'-phosphate + H2O = a 2'-deoxyribonucleoside + phosphate</text>
        <dbReference type="Rhea" id="RHEA:36167"/>
        <dbReference type="ChEBI" id="CHEBI:15377"/>
        <dbReference type="ChEBI" id="CHEBI:18274"/>
        <dbReference type="ChEBI" id="CHEBI:43474"/>
        <dbReference type="ChEBI" id="CHEBI:65317"/>
        <dbReference type="EC" id="3.1.3.89"/>
    </reaction>
</comment>
<comment type="cofactor">
    <cofactor evidence="3">
        <name>Co(2+)</name>
        <dbReference type="ChEBI" id="CHEBI:48828"/>
    </cofactor>
</comment>
<evidence type="ECO:0000313" key="9">
    <source>
        <dbReference type="EMBL" id="GIF02772.1"/>
    </source>
</evidence>